<evidence type="ECO:0000256" key="4">
    <source>
        <dbReference type="SAM" id="Coils"/>
    </source>
</evidence>
<feature type="coiled-coil region" evidence="4">
    <location>
        <begin position="123"/>
        <end position="150"/>
    </location>
</feature>
<evidence type="ECO:0000256" key="3">
    <source>
        <dbReference type="ARBA" id="ARBA00023163"/>
    </source>
</evidence>
<evidence type="ECO:0000313" key="7">
    <source>
        <dbReference type="Proteomes" id="UP001454489"/>
    </source>
</evidence>
<dbReference type="PANTHER" id="PTHR42756">
    <property type="entry name" value="TRANSCRIPTIONAL REGULATOR, MARR"/>
    <property type="match status" value="1"/>
</dbReference>
<accession>A0ABV1HFM4</accession>
<keyword evidence="4" id="KW-0175">Coiled coil</keyword>
<dbReference type="Pfam" id="PF01047">
    <property type="entry name" value="MarR"/>
    <property type="match status" value="1"/>
</dbReference>
<dbReference type="PRINTS" id="PR00598">
    <property type="entry name" value="HTHMARR"/>
</dbReference>
<dbReference type="SUPFAM" id="SSF46785">
    <property type="entry name" value="Winged helix' DNA-binding domain"/>
    <property type="match status" value="1"/>
</dbReference>
<gene>
    <name evidence="6" type="ORF">WMO43_11630</name>
</gene>
<evidence type="ECO:0000256" key="1">
    <source>
        <dbReference type="ARBA" id="ARBA00023015"/>
    </source>
</evidence>
<evidence type="ECO:0000259" key="5">
    <source>
        <dbReference type="PROSITE" id="PS50995"/>
    </source>
</evidence>
<dbReference type="InterPro" id="IPR036388">
    <property type="entry name" value="WH-like_DNA-bd_sf"/>
</dbReference>
<dbReference type="PROSITE" id="PS01117">
    <property type="entry name" value="HTH_MARR_1"/>
    <property type="match status" value="1"/>
</dbReference>
<dbReference type="Gene3D" id="1.10.10.10">
    <property type="entry name" value="Winged helix-like DNA-binding domain superfamily/Winged helix DNA-binding domain"/>
    <property type="match status" value="1"/>
</dbReference>
<dbReference type="RefSeq" id="WP_353531311.1">
    <property type="nucleotide sequence ID" value="NZ_JBBMEX010000013.1"/>
</dbReference>
<feature type="domain" description="HTH marR-type" evidence="5">
    <location>
        <begin position="1"/>
        <end position="135"/>
    </location>
</feature>
<reference evidence="6 7" key="1">
    <citation type="submission" date="2024-03" db="EMBL/GenBank/DDBJ databases">
        <title>Human intestinal bacterial collection.</title>
        <authorList>
            <person name="Pauvert C."/>
            <person name="Hitch T.C.A."/>
            <person name="Clavel T."/>
        </authorList>
    </citation>
    <scope>NUCLEOTIDE SEQUENCE [LARGE SCALE GENOMIC DNA]</scope>
    <source>
        <strain evidence="6 7">CLA-AA-H185</strain>
    </source>
</reference>
<sequence length="151" mass="17328">MENSLHYKLRICHTNCQKSIVIDIKSKTDLRPGEPKILEFLAEHEPCEQKVIAAGCNLDSASVTGILGRMEKRELIKRETKNGNRRSLYVSRTEHGEQMTEVVEETFTFVDKRAVEGLTKAEVKELERLLERVSQNLVALSEEQKNEERTT</sequence>
<dbReference type="PROSITE" id="PS50995">
    <property type="entry name" value="HTH_MARR_2"/>
    <property type="match status" value="1"/>
</dbReference>
<keyword evidence="3" id="KW-0804">Transcription</keyword>
<name>A0ABV1HFM4_9FIRM</name>
<protein>
    <submittedName>
        <fullName evidence="6">MarR family transcriptional regulator</fullName>
    </submittedName>
</protein>
<dbReference type="EMBL" id="JBBMEX010000013">
    <property type="protein sequence ID" value="MEQ2558511.1"/>
    <property type="molecule type" value="Genomic_DNA"/>
</dbReference>
<organism evidence="6 7">
    <name type="scientific">Maccoyibacter intestinihominis</name>
    <dbReference type="NCBI Taxonomy" id="3133499"/>
    <lineage>
        <taxon>Bacteria</taxon>
        <taxon>Bacillati</taxon>
        <taxon>Bacillota</taxon>
        <taxon>Clostridia</taxon>
        <taxon>Lachnospirales</taxon>
        <taxon>Lachnospiraceae</taxon>
        <taxon>Maccoyibacter</taxon>
    </lineage>
</organism>
<keyword evidence="7" id="KW-1185">Reference proteome</keyword>
<keyword evidence="1" id="KW-0805">Transcription regulation</keyword>
<dbReference type="PANTHER" id="PTHR42756:SF1">
    <property type="entry name" value="TRANSCRIPTIONAL REPRESSOR OF EMRAB OPERON"/>
    <property type="match status" value="1"/>
</dbReference>
<evidence type="ECO:0000313" key="6">
    <source>
        <dbReference type="EMBL" id="MEQ2558511.1"/>
    </source>
</evidence>
<proteinExistence type="predicted"/>
<dbReference type="InterPro" id="IPR000835">
    <property type="entry name" value="HTH_MarR-typ"/>
</dbReference>
<dbReference type="InterPro" id="IPR023187">
    <property type="entry name" value="Tscrpt_reg_MarR-type_CS"/>
</dbReference>
<dbReference type="SMART" id="SM00347">
    <property type="entry name" value="HTH_MARR"/>
    <property type="match status" value="1"/>
</dbReference>
<dbReference type="InterPro" id="IPR036390">
    <property type="entry name" value="WH_DNA-bd_sf"/>
</dbReference>
<keyword evidence="2" id="KW-0238">DNA-binding</keyword>
<dbReference type="Proteomes" id="UP001454489">
    <property type="component" value="Unassembled WGS sequence"/>
</dbReference>
<comment type="caution">
    <text evidence="6">The sequence shown here is derived from an EMBL/GenBank/DDBJ whole genome shotgun (WGS) entry which is preliminary data.</text>
</comment>
<evidence type="ECO:0000256" key="2">
    <source>
        <dbReference type="ARBA" id="ARBA00023125"/>
    </source>
</evidence>